<dbReference type="CDD" id="cd01948">
    <property type="entry name" value="EAL"/>
    <property type="match status" value="1"/>
</dbReference>
<feature type="domain" description="EAL" evidence="1">
    <location>
        <begin position="1"/>
        <end position="231"/>
    </location>
</feature>
<protein>
    <submittedName>
        <fullName evidence="2">EAL domain-containing protein</fullName>
    </submittedName>
</protein>
<dbReference type="Gene3D" id="3.20.20.450">
    <property type="entry name" value="EAL domain"/>
    <property type="match status" value="1"/>
</dbReference>
<dbReference type="EMBL" id="JAMXMC010000001">
    <property type="protein sequence ID" value="MCO5975163.1"/>
    <property type="molecule type" value="Genomic_DNA"/>
</dbReference>
<keyword evidence="3" id="KW-1185">Reference proteome</keyword>
<accession>A0ABT1BGG9</accession>
<evidence type="ECO:0000313" key="2">
    <source>
        <dbReference type="EMBL" id="MCO5975163.1"/>
    </source>
</evidence>
<comment type="caution">
    <text evidence="2">The sequence shown here is derived from an EMBL/GenBank/DDBJ whole genome shotgun (WGS) entry which is preliminary data.</text>
</comment>
<proteinExistence type="predicted"/>
<gene>
    <name evidence="2" type="ORF">M0L44_00305</name>
</gene>
<dbReference type="InterPro" id="IPR001633">
    <property type="entry name" value="EAL_dom"/>
</dbReference>
<evidence type="ECO:0000259" key="1">
    <source>
        <dbReference type="PROSITE" id="PS50883"/>
    </source>
</evidence>
<dbReference type="InterPro" id="IPR035919">
    <property type="entry name" value="EAL_sf"/>
</dbReference>
<dbReference type="Proteomes" id="UP001204851">
    <property type="component" value="Unassembled WGS sequence"/>
</dbReference>
<evidence type="ECO:0000313" key="3">
    <source>
        <dbReference type="Proteomes" id="UP001204851"/>
    </source>
</evidence>
<dbReference type="SMART" id="SM00052">
    <property type="entry name" value="EAL"/>
    <property type="match status" value="1"/>
</dbReference>
<dbReference type="PROSITE" id="PS50883">
    <property type="entry name" value="EAL"/>
    <property type="match status" value="1"/>
</dbReference>
<dbReference type="SUPFAM" id="SSF141868">
    <property type="entry name" value="EAL domain-like"/>
    <property type="match status" value="1"/>
</dbReference>
<organism evidence="2 3">
    <name type="scientific">Ideonella oryzae</name>
    <dbReference type="NCBI Taxonomy" id="2937441"/>
    <lineage>
        <taxon>Bacteria</taxon>
        <taxon>Pseudomonadati</taxon>
        <taxon>Pseudomonadota</taxon>
        <taxon>Betaproteobacteria</taxon>
        <taxon>Burkholderiales</taxon>
        <taxon>Sphaerotilaceae</taxon>
        <taxon>Ideonella</taxon>
    </lineage>
</organism>
<dbReference type="InterPro" id="IPR050706">
    <property type="entry name" value="Cyclic-di-GMP_PDE-like"/>
</dbReference>
<dbReference type="PANTHER" id="PTHR33121:SF71">
    <property type="entry name" value="OXYGEN SENSOR PROTEIN DOSP"/>
    <property type="match status" value="1"/>
</dbReference>
<dbReference type="Pfam" id="PF00563">
    <property type="entry name" value="EAL"/>
    <property type="match status" value="1"/>
</dbReference>
<reference evidence="2 3" key="1">
    <citation type="submission" date="2022-06" db="EMBL/GenBank/DDBJ databases">
        <title>Ideonella sp. NS12-5 Genome sequencing and assembly.</title>
        <authorList>
            <person name="Jung Y."/>
        </authorList>
    </citation>
    <scope>NUCLEOTIDE SEQUENCE [LARGE SCALE GENOMIC DNA]</scope>
    <source>
        <strain evidence="2 3">NS12-5</strain>
    </source>
</reference>
<name>A0ABT1BGG9_9BURK</name>
<sequence length="233" mass="25723">MDACSERVVGLEALVRWQHPQRGLVPPGRFIPIAEETGLIQEIGRWVLDEALRQTAAWRAAGLPVVPVAINLSVSQFRHPRLQQDVAEALRRHDLPAHLLELELTESVAMEDSDFTIARIASLKQLGVTLSIDDFGTGYSSLSYLKRFTVDRLKIDQSFVRGLAQSPQDDAIVATVINLARSLGLHTIAEGVETAEQLDFLRRHGCDEIQGYHFHRPAPADEVVGLLRAAAAP</sequence>
<dbReference type="PANTHER" id="PTHR33121">
    <property type="entry name" value="CYCLIC DI-GMP PHOSPHODIESTERASE PDEF"/>
    <property type="match status" value="1"/>
</dbReference>